<dbReference type="InterPro" id="IPR045851">
    <property type="entry name" value="AMP-bd_C_sf"/>
</dbReference>
<dbReference type="InterPro" id="IPR010071">
    <property type="entry name" value="AA_adenyl_dom"/>
</dbReference>
<keyword evidence="3" id="KW-0436">Ligase</keyword>
<dbReference type="Pfam" id="PF13193">
    <property type="entry name" value="AMP-binding_C"/>
    <property type="match status" value="1"/>
</dbReference>
<dbReference type="EMBL" id="WBKG01000009">
    <property type="protein sequence ID" value="KAB1988200.1"/>
    <property type="molecule type" value="Genomic_DNA"/>
</dbReference>
<evidence type="ECO:0000259" key="1">
    <source>
        <dbReference type="Pfam" id="PF00501"/>
    </source>
</evidence>
<dbReference type="Pfam" id="PF00501">
    <property type="entry name" value="AMP-binding"/>
    <property type="match status" value="1"/>
</dbReference>
<dbReference type="InterPro" id="IPR025110">
    <property type="entry name" value="AMP-bd_C"/>
</dbReference>
<gene>
    <name evidence="3" type="ORF">F8144_13315</name>
</gene>
<organism evidence="3 4">
    <name type="scientific">Streptomyces triticiradicis</name>
    <dbReference type="NCBI Taxonomy" id="2651189"/>
    <lineage>
        <taxon>Bacteria</taxon>
        <taxon>Bacillati</taxon>
        <taxon>Actinomycetota</taxon>
        <taxon>Actinomycetes</taxon>
        <taxon>Kitasatosporales</taxon>
        <taxon>Streptomycetaceae</taxon>
        <taxon>Streptomyces</taxon>
    </lineage>
</organism>
<evidence type="ECO:0000313" key="3">
    <source>
        <dbReference type="EMBL" id="KAB1988200.1"/>
    </source>
</evidence>
<proteinExistence type="predicted"/>
<sequence length="496" mass="53376">MNLASLVRDSARRAGGNLAVAGPDRSVTYDELDRAADTLAHLLRDKGVRGTERVVIWLDKSVVAVAAMQGALRLSAVYVPVDGSGPSLRTARIARGCSATVIVTDSRRAAELRASGEELPGLLVLDGLPETDGRPPLPVEQPGPDDLAYILYTSGSTGEPKGVCISQRNALAFIDWAAAEIGATSRDRFANHAPFGFDLSVLDLYVAFRAGASVHLIPSEMAYAPQQLCAFLRTERITVWYSVPSVLILMIRDGDLCEGARPPWLRVLLFAGEPFAVDYLALLHRYLEGVRLLNLYGPTETNVCTFHEVTAQDVAGGEPVPIGRACSGDEVWAVTPDGRRAAVGEEGELVVDGPTVMAGYWGRGAQEGPYRTGDVVRVRADGVFEYRGRLDHMVKVRGHRVELGEIEACLSRHPAVGEVAVLVDGNGMAARIVAAVVPVGPPPGLLALKRHCAERLPRYMIPDSVLTVAELPRTRNGKTDRQTLRDTLLQPSGSRT</sequence>
<dbReference type="AlphaFoldDB" id="A0A7J5DHS2"/>
<dbReference type="NCBIfam" id="TIGR01733">
    <property type="entry name" value="AA-adenyl-dom"/>
    <property type="match status" value="1"/>
</dbReference>
<dbReference type="Proteomes" id="UP000442990">
    <property type="component" value="Unassembled WGS sequence"/>
</dbReference>
<dbReference type="InterPro" id="IPR020459">
    <property type="entry name" value="AMP-binding"/>
</dbReference>
<dbReference type="PANTHER" id="PTHR45527">
    <property type="entry name" value="NONRIBOSOMAL PEPTIDE SYNTHETASE"/>
    <property type="match status" value="1"/>
</dbReference>
<dbReference type="GO" id="GO:0044550">
    <property type="term" value="P:secondary metabolite biosynthetic process"/>
    <property type="evidence" value="ECO:0007669"/>
    <property type="project" value="TreeGrafter"/>
</dbReference>
<dbReference type="GO" id="GO:0016874">
    <property type="term" value="F:ligase activity"/>
    <property type="evidence" value="ECO:0007669"/>
    <property type="project" value="UniProtKB-KW"/>
</dbReference>
<evidence type="ECO:0000259" key="2">
    <source>
        <dbReference type="Pfam" id="PF13193"/>
    </source>
</evidence>
<keyword evidence="4" id="KW-1185">Reference proteome</keyword>
<dbReference type="Gene3D" id="3.40.50.12780">
    <property type="entry name" value="N-terminal domain of ligase-like"/>
    <property type="match status" value="1"/>
</dbReference>
<protein>
    <submittedName>
        <fullName evidence="3">D-alanine--poly(Phosphoribitol) ligase</fullName>
    </submittedName>
</protein>
<name>A0A7J5DHS2_9ACTN</name>
<dbReference type="PANTHER" id="PTHR45527:SF1">
    <property type="entry name" value="FATTY ACID SYNTHASE"/>
    <property type="match status" value="1"/>
</dbReference>
<dbReference type="InterPro" id="IPR020845">
    <property type="entry name" value="AMP-binding_CS"/>
</dbReference>
<accession>A0A7J5DHS2</accession>
<dbReference type="Gene3D" id="3.30.300.30">
    <property type="match status" value="1"/>
</dbReference>
<feature type="domain" description="AMP-dependent synthetase/ligase" evidence="1">
    <location>
        <begin position="8"/>
        <end position="361"/>
    </location>
</feature>
<dbReference type="RefSeq" id="WP_151469515.1">
    <property type="nucleotide sequence ID" value="NZ_WBKG01000009.1"/>
</dbReference>
<feature type="domain" description="AMP-binding enzyme C-terminal" evidence="2">
    <location>
        <begin position="405"/>
        <end position="478"/>
    </location>
</feature>
<comment type="caution">
    <text evidence="3">The sequence shown here is derived from an EMBL/GenBank/DDBJ whole genome shotgun (WGS) entry which is preliminary data.</text>
</comment>
<evidence type="ECO:0000313" key="4">
    <source>
        <dbReference type="Proteomes" id="UP000442990"/>
    </source>
</evidence>
<dbReference type="InterPro" id="IPR042099">
    <property type="entry name" value="ANL_N_sf"/>
</dbReference>
<dbReference type="GO" id="GO:0031177">
    <property type="term" value="F:phosphopantetheine binding"/>
    <property type="evidence" value="ECO:0007669"/>
    <property type="project" value="TreeGrafter"/>
</dbReference>
<dbReference type="SUPFAM" id="SSF56801">
    <property type="entry name" value="Acetyl-CoA synthetase-like"/>
    <property type="match status" value="1"/>
</dbReference>
<reference evidence="3 4" key="1">
    <citation type="submission" date="2019-09" db="EMBL/GenBank/DDBJ databases">
        <title>Isolation and identification of active actinomycetes.</title>
        <authorList>
            <person name="Yu Z."/>
            <person name="Han C."/>
            <person name="Yu B."/>
        </authorList>
    </citation>
    <scope>NUCLEOTIDE SEQUENCE [LARGE SCALE GENOMIC DNA]</scope>
    <source>
        <strain evidence="3 4">NEAU-H2</strain>
    </source>
</reference>
<dbReference type="PRINTS" id="PR00154">
    <property type="entry name" value="AMPBINDING"/>
</dbReference>
<dbReference type="InterPro" id="IPR000873">
    <property type="entry name" value="AMP-dep_synth/lig_dom"/>
</dbReference>
<dbReference type="PROSITE" id="PS00455">
    <property type="entry name" value="AMP_BINDING"/>
    <property type="match status" value="1"/>
</dbReference>
<dbReference type="GO" id="GO:0043041">
    <property type="term" value="P:amino acid activation for nonribosomal peptide biosynthetic process"/>
    <property type="evidence" value="ECO:0007669"/>
    <property type="project" value="TreeGrafter"/>
</dbReference>
<dbReference type="GO" id="GO:0005737">
    <property type="term" value="C:cytoplasm"/>
    <property type="evidence" value="ECO:0007669"/>
    <property type="project" value="TreeGrafter"/>
</dbReference>